<name>A0A0D3E979_BRAOL</name>
<dbReference type="AlphaFoldDB" id="A0A0D3E979"/>
<evidence type="ECO:0000313" key="2">
    <source>
        <dbReference type="Proteomes" id="UP000032141"/>
    </source>
</evidence>
<dbReference type="Gramene" id="Bo9g091310.1">
    <property type="protein sequence ID" value="Bo9g091310.1"/>
    <property type="gene ID" value="Bo9g091310"/>
</dbReference>
<dbReference type="HOGENOM" id="CLU_012390_1_2_1"/>
<dbReference type="STRING" id="109376.A0A0D3E979"/>
<sequence length="367" mass="42767">MASSSHYHYHKDDDDDDDDIFDDLFKNSIPEPKQRKPRIFIERNREEGHDQLWNDYFCDNPTYPHNLFRRRFRMNKALFLSIVHRLSTEVAYFQPTQDATGRSDLSPFQKCTATIRQLAYGGGADTVDGYVRLGETTARKCLHEFSAAIINLFGDAPRQLILKDYSILENTVDFPEWLEASIACIGNGRIVLPLGKELLPRKSTSLSTEQTTISVTISQMIFIRNGRLLFNLSHYHKDQKNRLFATTQESVRKDVERAFGVLQARFAVVKNPSSLWDKRKIANIMRACIIIHNMIVEDERDSYTQYDFLEFQQGQNEDLTYSVEMPTNLGNTLQRRTRVRDRQVHQQLKNDLIEHIWAKFGHLQNNM</sequence>
<dbReference type="EnsemblPlants" id="Bo9g091310.1">
    <property type="protein sequence ID" value="Bo9g091310.1"/>
    <property type="gene ID" value="Bo9g091310"/>
</dbReference>
<protein>
    <recommendedName>
        <fullName evidence="3">DDE Tnp4 domain-containing protein</fullName>
    </recommendedName>
</protein>
<evidence type="ECO:0008006" key="3">
    <source>
        <dbReference type="Google" id="ProtNLM"/>
    </source>
</evidence>
<reference evidence="1" key="2">
    <citation type="submission" date="2015-03" db="UniProtKB">
        <authorList>
            <consortium name="EnsemblPlants"/>
        </authorList>
    </citation>
    <scope>IDENTIFICATION</scope>
</reference>
<dbReference type="Pfam" id="PF04827">
    <property type="entry name" value="Plant_tran"/>
    <property type="match status" value="1"/>
</dbReference>
<evidence type="ECO:0000313" key="1">
    <source>
        <dbReference type="EnsemblPlants" id="Bo9g091310.1"/>
    </source>
</evidence>
<dbReference type="PANTHER" id="PTHR47150:SF6">
    <property type="entry name" value="OS01G0872900 PROTEIN"/>
    <property type="match status" value="1"/>
</dbReference>
<dbReference type="InterPro" id="IPR006912">
    <property type="entry name" value="Harbinger_derived_prot"/>
</dbReference>
<reference evidence="1 2" key="1">
    <citation type="journal article" date="2014" name="Genome Biol.">
        <title>Transcriptome and methylome profiling reveals relics of genome dominance in the mesopolyploid Brassica oleracea.</title>
        <authorList>
            <person name="Parkin I.A."/>
            <person name="Koh C."/>
            <person name="Tang H."/>
            <person name="Robinson S.J."/>
            <person name="Kagale S."/>
            <person name="Clarke W.E."/>
            <person name="Town C.D."/>
            <person name="Nixon J."/>
            <person name="Krishnakumar V."/>
            <person name="Bidwell S.L."/>
            <person name="Denoeud F."/>
            <person name="Belcram H."/>
            <person name="Links M.G."/>
            <person name="Just J."/>
            <person name="Clarke C."/>
            <person name="Bender T."/>
            <person name="Huebert T."/>
            <person name="Mason A.S."/>
            <person name="Pires J.C."/>
            <person name="Barker G."/>
            <person name="Moore J."/>
            <person name="Walley P.G."/>
            <person name="Manoli S."/>
            <person name="Batley J."/>
            <person name="Edwards D."/>
            <person name="Nelson M.N."/>
            <person name="Wang X."/>
            <person name="Paterson A.H."/>
            <person name="King G."/>
            <person name="Bancroft I."/>
            <person name="Chalhoub B."/>
            <person name="Sharpe A.G."/>
        </authorList>
    </citation>
    <scope>NUCLEOTIDE SEQUENCE</scope>
    <source>
        <strain evidence="1 2">cv. TO1000</strain>
    </source>
</reference>
<organism evidence="1 2">
    <name type="scientific">Brassica oleracea var. oleracea</name>
    <dbReference type="NCBI Taxonomy" id="109376"/>
    <lineage>
        <taxon>Eukaryota</taxon>
        <taxon>Viridiplantae</taxon>
        <taxon>Streptophyta</taxon>
        <taxon>Embryophyta</taxon>
        <taxon>Tracheophyta</taxon>
        <taxon>Spermatophyta</taxon>
        <taxon>Magnoliopsida</taxon>
        <taxon>eudicotyledons</taxon>
        <taxon>Gunneridae</taxon>
        <taxon>Pentapetalae</taxon>
        <taxon>rosids</taxon>
        <taxon>malvids</taxon>
        <taxon>Brassicales</taxon>
        <taxon>Brassicaceae</taxon>
        <taxon>Brassiceae</taxon>
        <taxon>Brassica</taxon>
    </lineage>
</organism>
<proteinExistence type="predicted"/>
<dbReference type="PANTHER" id="PTHR47150">
    <property type="entry name" value="OS12G0169200 PROTEIN"/>
    <property type="match status" value="1"/>
</dbReference>
<accession>A0A0D3E979</accession>
<keyword evidence="2" id="KW-1185">Reference proteome</keyword>
<dbReference type="Proteomes" id="UP000032141">
    <property type="component" value="Chromosome C9"/>
</dbReference>